<organism evidence="2 3">
    <name type="scientific">Cetraspora pellucida</name>
    <dbReference type="NCBI Taxonomy" id="1433469"/>
    <lineage>
        <taxon>Eukaryota</taxon>
        <taxon>Fungi</taxon>
        <taxon>Fungi incertae sedis</taxon>
        <taxon>Mucoromycota</taxon>
        <taxon>Glomeromycotina</taxon>
        <taxon>Glomeromycetes</taxon>
        <taxon>Diversisporales</taxon>
        <taxon>Gigasporaceae</taxon>
        <taxon>Cetraspora</taxon>
    </lineage>
</organism>
<reference evidence="2" key="1">
    <citation type="submission" date="2021-06" db="EMBL/GenBank/DDBJ databases">
        <authorList>
            <person name="Kallberg Y."/>
            <person name="Tangrot J."/>
            <person name="Rosling A."/>
        </authorList>
    </citation>
    <scope>NUCLEOTIDE SEQUENCE</scope>
    <source>
        <strain evidence="2">FL966</strain>
    </source>
</reference>
<dbReference type="Proteomes" id="UP000789759">
    <property type="component" value="Unassembled WGS sequence"/>
</dbReference>
<sequence length="126" mass="15234">MKSTFFEIKFSKHGSDEKVPNFGDNQHFTVSLYATRYIDKRNLIFFNRTHSISLHTFFSPEFRKFTFSYYLTMDIFELSMMFIFLLSSVVAIEKHNELKNSNHMNEVFEDFTERHVFQIDKLNEYL</sequence>
<evidence type="ECO:0000313" key="2">
    <source>
        <dbReference type="EMBL" id="CAG8600840.1"/>
    </source>
</evidence>
<keyword evidence="1" id="KW-1133">Transmembrane helix</keyword>
<accession>A0A9N9CGL8</accession>
<dbReference type="EMBL" id="CAJVQA010004527">
    <property type="protein sequence ID" value="CAG8600840.1"/>
    <property type="molecule type" value="Genomic_DNA"/>
</dbReference>
<name>A0A9N9CGL8_9GLOM</name>
<dbReference type="AlphaFoldDB" id="A0A9N9CGL8"/>
<feature type="transmembrane region" description="Helical" evidence="1">
    <location>
        <begin position="67"/>
        <end position="92"/>
    </location>
</feature>
<keyword evidence="1" id="KW-0472">Membrane</keyword>
<dbReference type="OrthoDB" id="10582010at2759"/>
<protein>
    <submittedName>
        <fullName evidence="2">19122_t:CDS:1</fullName>
    </submittedName>
</protein>
<proteinExistence type="predicted"/>
<keyword evidence="3" id="KW-1185">Reference proteome</keyword>
<evidence type="ECO:0000313" key="3">
    <source>
        <dbReference type="Proteomes" id="UP000789759"/>
    </source>
</evidence>
<comment type="caution">
    <text evidence="2">The sequence shown here is derived from an EMBL/GenBank/DDBJ whole genome shotgun (WGS) entry which is preliminary data.</text>
</comment>
<gene>
    <name evidence="2" type="ORF">CPELLU_LOCUS6986</name>
</gene>
<keyword evidence="1" id="KW-0812">Transmembrane</keyword>
<evidence type="ECO:0000256" key="1">
    <source>
        <dbReference type="SAM" id="Phobius"/>
    </source>
</evidence>